<sequence length="164" mass="19554">MSFELDDIFFLENYETLLIIKNHIYLSQKKYFSMEHFKNERYSDKNLIEIKVEGILKINFNSLDEHVQLETKLKSFRLIFFSNNMMLRFVSGIEPFLILEKTEKDLTRIQKIIPSIFIFIIIIIISFLVGIQNSFILVIGLVFAIYQIYKMYGNSVQIEYTKPK</sequence>
<keyword evidence="1" id="KW-1133">Transmembrane helix</keyword>
<evidence type="ECO:0000256" key="1">
    <source>
        <dbReference type="SAM" id="Phobius"/>
    </source>
</evidence>
<proteinExistence type="predicted"/>
<feature type="transmembrane region" description="Helical" evidence="1">
    <location>
        <begin position="111"/>
        <end position="129"/>
    </location>
</feature>
<protein>
    <submittedName>
        <fullName evidence="2">Uncharacterized protein</fullName>
    </submittedName>
</protein>
<keyword evidence="1" id="KW-0812">Transmembrane</keyword>
<evidence type="ECO:0000313" key="2">
    <source>
        <dbReference type="EMBL" id="OXA79138.1"/>
    </source>
</evidence>
<name>A0ABX4BRB2_FLAFR</name>
<comment type="caution">
    <text evidence="2">The sequence shown here is derived from an EMBL/GenBank/DDBJ whole genome shotgun (WGS) entry which is preliminary data.</text>
</comment>
<gene>
    <name evidence="2" type="ORF">B0A65_11365</name>
</gene>
<dbReference type="EMBL" id="MUGV01000018">
    <property type="protein sequence ID" value="OXA79138.1"/>
    <property type="molecule type" value="Genomic_DNA"/>
</dbReference>
<keyword evidence="3" id="KW-1185">Reference proteome</keyword>
<evidence type="ECO:0000313" key="3">
    <source>
        <dbReference type="Proteomes" id="UP000198382"/>
    </source>
</evidence>
<organism evidence="2 3">
    <name type="scientific">Flavobacterium frigidimaris</name>
    <dbReference type="NCBI Taxonomy" id="262320"/>
    <lineage>
        <taxon>Bacteria</taxon>
        <taxon>Pseudomonadati</taxon>
        <taxon>Bacteroidota</taxon>
        <taxon>Flavobacteriia</taxon>
        <taxon>Flavobacteriales</taxon>
        <taxon>Flavobacteriaceae</taxon>
        <taxon>Flavobacterium</taxon>
    </lineage>
</organism>
<keyword evidence="1" id="KW-0472">Membrane</keyword>
<dbReference type="Proteomes" id="UP000198382">
    <property type="component" value="Unassembled WGS sequence"/>
</dbReference>
<accession>A0ABX4BRB2</accession>
<reference evidence="2 3" key="1">
    <citation type="submission" date="2016-11" db="EMBL/GenBank/DDBJ databases">
        <title>Whole genomes of Flavobacteriaceae.</title>
        <authorList>
            <person name="Stine C."/>
            <person name="Li C."/>
            <person name="Tadesse D."/>
        </authorList>
    </citation>
    <scope>NUCLEOTIDE SEQUENCE [LARGE SCALE GENOMIC DNA]</scope>
    <source>
        <strain evidence="2 3">DSM 15937</strain>
    </source>
</reference>